<dbReference type="SUPFAM" id="SSF51126">
    <property type="entry name" value="Pectin lyase-like"/>
    <property type="match status" value="1"/>
</dbReference>
<evidence type="ECO:0000313" key="6">
    <source>
        <dbReference type="EMBL" id="MBD7911522.1"/>
    </source>
</evidence>
<evidence type="ECO:0000256" key="1">
    <source>
        <dbReference type="ARBA" id="ARBA00004613"/>
    </source>
</evidence>
<feature type="chain" id="PRO_5045834944" evidence="4">
    <location>
        <begin position="29"/>
        <end position="333"/>
    </location>
</feature>
<dbReference type="Gene3D" id="2.160.20.10">
    <property type="entry name" value="Single-stranded right-handed beta-helix, Pectin lyase-like"/>
    <property type="match status" value="1"/>
</dbReference>
<accession>A0ABR8PTN8</accession>
<dbReference type="InterPro" id="IPR012334">
    <property type="entry name" value="Pectin_lyas_fold"/>
</dbReference>
<evidence type="ECO:0000313" key="7">
    <source>
        <dbReference type="Proteomes" id="UP000627781"/>
    </source>
</evidence>
<dbReference type="PANTHER" id="PTHR40088">
    <property type="entry name" value="PECTATE LYASE (EUROFUNG)"/>
    <property type="match status" value="1"/>
</dbReference>
<evidence type="ECO:0000259" key="5">
    <source>
        <dbReference type="Pfam" id="PF22842"/>
    </source>
</evidence>
<evidence type="ECO:0000256" key="2">
    <source>
        <dbReference type="ARBA" id="ARBA00022525"/>
    </source>
</evidence>
<keyword evidence="2" id="KW-0964">Secreted</keyword>
<dbReference type="InterPro" id="IPR053868">
    <property type="entry name" value="Pel9A-like_beta_helix"/>
</dbReference>
<gene>
    <name evidence="6" type="ORF">H9661_09155</name>
</gene>
<dbReference type="SMART" id="SM00710">
    <property type="entry name" value="PbH1"/>
    <property type="match status" value="6"/>
</dbReference>
<reference evidence="6 7" key="1">
    <citation type="submission" date="2020-08" db="EMBL/GenBank/DDBJ databases">
        <title>A Genomic Blueprint of the Chicken Gut Microbiome.</title>
        <authorList>
            <person name="Gilroy R."/>
            <person name="Ravi A."/>
            <person name="Getino M."/>
            <person name="Pursley I."/>
            <person name="Horton D.L."/>
            <person name="Alikhan N.-F."/>
            <person name="Baker D."/>
            <person name="Gharbi K."/>
            <person name="Hall N."/>
            <person name="Watson M."/>
            <person name="Adriaenssens E.M."/>
            <person name="Foster-Nyarko E."/>
            <person name="Jarju S."/>
            <person name="Secka A."/>
            <person name="Antonio M."/>
            <person name="Oren A."/>
            <person name="Chaudhuri R."/>
            <person name="La Ragione R.M."/>
            <person name="Hildebrand F."/>
            <person name="Pallen M.J."/>
        </authorList>
    </citation>
    <scope>NUCLEOTIDE SEQUENCE [LARGE SCALE GENOMIC DNA]</scope>
    <source>
        <strain evidence="6 7">Sa3CVN1</strain>
    </source>
</reference>
<dbReference type="RefSeq" id="WP_191768390.1">
    <property type="nucleotide sequence ID" value="NZ_JACSRA010000011.1"/>
</dbReference>
<dbReference type="PANTHER" id="PTHR40088:SF2">
    <property type="entry name" value="SECRETED SUGAR HYDROLASE"/>
    <property type="match status" value="1"/>
</dbReference>
<dbReference type="Proteomes" id="UP000627781">
    <property type="component" value="Unassembled WGS sequence"/>
</dbReference>
<dbReference type="InterPro" id="IPR006626">
    <property type="entry name" value="PbH1"/>
</dbReference>
<comment type="subcellular location">
    <subcellularLocation>
        <location evidence="1">Secreted</location>
    </subcellularLocation>
</comment>
<dbReference type="EMBL" id="JACSRA010000011">
    <property type="protein sequence ID" value="MBD7911522.1"/>
    <property type="molecule type" value="Genomic_DNA"/>
</dbReference>
<sequence>MKKVKLLGLGVAMVLTLATTSGHTAAQAATGRTIVVNEGETLLSSIVESVQAGDTIQINGTVKSGTVNVPKGVNIVGGTNAVIDFSLTKFGQKGLNVLHDGSTIQNLEICNAGDNGIFVQGNNNVFYGVYVHDNKDAGVQVSNGGANNYFGYVYSYYNADPKGENADGFAIKLHSGEGNVLEDCVAACNSDDGYDLYAAHGAVTFNRCKAINNGEWNGIRGDGNGFKVGGIDNKTPGVAAHPDPLNHILTDCEASGNTRNGFDRNNQTGVVTMLRCTANANGGANYSFPQSGTPSALGYKVTFGRAIIEDCVSANNANNNISGADLYGDCTGF</sequence>
<dbReference type="Pfam" id="PF22842">
    <property type="entry name" value="Pel9A-like_beta_helix"/>
    <property type="match status" value="1"/>
</dbReference>
<feature type="domain" description="Pel9A-like right handed beta-helix region" evidence="5">
    <location>
        <begin position="117"/>
        <end position="298"/>
    </location>
</feature>
<dbReference type="InterPro" id="IPR052052">
    <property type="entry name" value="Polysaccharide_Lyase_9"/>
</dbReference>
<name>A0ABR8PTN8_9CLOT</name>
<evidence type="ECO:0000256" key="3">
    <source>
        <dbReference type="ARBA" id="ARBA00022729"/>
    </source>
</evidence>
<feature type="signal peptide" evidence="4">
    <location>
        <begin position="1"/>
        <end position="28"/>
    </location>
</feature>
<dbReference type="InterPro" id="IPR011050">
    <property type="entry name" value="Pectin_lyase_fold/virulence"/>
</dbReference>
<protein>
    <submittedName>
        <fullName evidence="6">Right-handed parallel beta-helix repeat-containing protein</fullName>
    </submittedName>
</protein>
<keyword evidence="7" id="KW-1185">Reference proteome</keyword>
<comment type="caution">
    <text evidence="6">The sequence shown here is derived from an EMBL/GenBank/DDBJ whole genome shotgun (WGS) entry which is preliminary data.</text>
</comment>
<organism evidence="6 7">
    <name type="scientific">Clostridium cibarium</name>
    <dbReference type="NCBI Taxonomy" id="2762247"/>
    <lineage>
        <taxon>Bacteria</taxon>
        <taxon>Bacillati</taxon>
        <taxon>Bacillota</taxon>
        <taxon>Clostridia</taxon>
        <taxon>Eubacteriales</taxon>
        <taxon>Clostridiaceae</taxon>
        <taxon>Clostridium</taxon>
    </lineage>
</organism>
<proteinExistence type="predicted"/>
<keyword evidence="3 4" id="KW-0732">Signal</keyword>
<evidence type="ECO:0000256" key="4">
    <source>
        <dbReference type="SAM" id="SignalP"/>
    </source>
</evidence>